<evidence type="ECO:0000259" key="3">
    <source>
        <dbReference type="Pfam" id="PF17853"/>
    </source>
</evidence>
<evidence type="ECO:0000256" key="1">
    <source>
        <dbReference type="ARBA" id="ARBA00006754"/>
    </source>
</evidence>
<dbReference type="PANTHER" id="PTHR33744:SF1">
    <property type="entry name" value="DNA-BINDING TRANSCRIPTIONAL ACTIVATOR ADER"/>
    <property type="match status" value="1"/>
</dbReference>
<dbReference type="RefSeq" id="WP_259626650.1">
    <property type="nucleotide sequence ID" value="NZ_JANYMP010000017.1"/>
</dbReference>
<dbReference type="Gene3D" id="1.10.10.2840">
    <property type="entry name" value="PucR C-terminal helix-turn-helix domain"/>
    <property type="match status" value="1"/>
</dbReference>
<evidence type="ECO:0000313" key="5">
    <source>
        <dbReference type="Proteomes" id="UP001141259"/>
    </source>
</evidence>
<comment type="caution">
    <text evidence="4">The sequence shown here is derived from an EMBL/GenBank/DDBJ whole genome shotgun (WGS) entry which is preliminary data.</text>
</comment>
<accession>A0A9X3A2Y7</accession>
<sequence>MAVKRRKSSGVDVAAVAARASRDARGVPAELLDGYLDVLASISVSGQRIGEDQKRLRHDIGGRAAELGVALRDLIDLYLTATWLAWPSLPGVCEATGSDGFKAVGEAVFRAADATVVELAEGYEQAQRWSVRQEESFRREFVDDLLDGRNLGQLPERAERYGLRLAASHVVAVVSSPEPFIDGGGVARQVETALHHRLGSRDVLVTTKDSLLVCVVPETLAGAADEFVRQVGTAVADGTGWRAGIGRAQSGPGGAVRSFEQAKNAVGTAGLLGLPGRVHRAADLLVYQVLLRDSAALAELVSVVLEPLRVARSGARPLLDTLSAYFASGRVATATARELNIGVRTVTYRLHRVKALTGYSADDPEQGFALHVAVLGAKLLGWPSLPGTGKEGAP</sequence>
<evidence type="ECO:0000259" key="2">
    <source>
        <dbReference type="Pfam" id="PF13556"/>
    </source>
</evidence>
<keyword evidence="5" id="KW-1185">Reference proteome</keyword>
<proteinExistence type="inferred from homology"/>
<dbReference type="Pfam" id="PF13556">
    <property type="entry name" value="HTH_30"/>
    <property type="match status" value="1"/>
</dbReference>
<dbReference type="InterPro" id="IPR042070">
    <property type="entry name" value="PucR_C-HTH_sf"/>
</dbReference>
<feature type="domain" description="PucR C-terminal helix-turn-helix" evidence="2">
    <location>
        <begin position="318"/>
        <end position="374"/>
    </location>
</feature>
<dbReference type="Proteomes" id="UP001141259">
    <property type="component" value="Unassembled WGS sequence"/>
</dbReference>
<dbReference type="InterPro" id="IPR051448">
    <property type="entry name" value="CdaR-like_regulators"/>
</dbReference>
<gene>
    <name evidence="4" type="ORF">NZH93_30230</name>
</gene>
<comment type="similarity">
    <text evidence="1">Belongs to the CdaR family.</text>
</comment>
<feature type="domain" description="CdaR GGDEF-like" evidence="3">
    <location>
        <begin position="153"/>
        <end position="266"/>
    </location>
</feature>
<dbReference type="AlphaFoldDB" id="A0A9X3A2Y7"/>
<dbReference type="InterPro" id="IPR025736">
    <property type="entry name" value="PucR_C-HTH_dom"/>
</dbReference>
<dbReference type="PANTHER" id="PTHR33744">
    <property type="entry name" value="CARBOHYDRATE DIACID REGULATOR"/>
    <property type="match status" value="1"/>
</dbReference>
<dbReference type="InterPro" id="IPR041522">
    <property type="entry name" value="CdaR_GGDEF"/>
</dbReference>
<protein>
    <submittedName>
        <fullName evidence="4">Helix-turn-helix domain-containing protein</fullName>
    </submittedName>
</protein>
<organism evidence="4 5">
    <name type="scientific">Umezawaea endophytica</name>
    <dbReference type="NCBI Taxonomy" id="1654476"/>
    <lineage>
        <taxon>Bacteria</taxon>
        <taxon>Bacillati</taxon>
        <taxon>Actinomycetota</taxon>
        <taxon>Actinomycetes</taxon>
        <taxon>Pseudonocardiales</taxon>
        <taxon>Pseudonocardiaceae</taxon>
        <taxon>Umezawaea</taxon>
    </lineage>
</organism>
<dbReference type="EMBL" id="JANYMP010000017">
    <property type="protein sequence ID" value="MCS7481154.1"/>
    <property type="molecule type" value="Genomic_DNA"/>
</dbReference>
<evidence type="ECO:0000313" key="4">
    <source>
        <dbReference type="EMBL" id="MCS7481154.1"/>
    </source>
</evidence>
<reference evidence="4" key="1">
    <citation type="submission" date="2022-08" db="EMBL/GenBank/DDBJ databases">
        <authorList>
            <person name="Tistechok S."/>
            <person name="Samborskyy M."/>
            <person name="Roman I."/>
        </authorList>
    </citation>
    <scope>NUCLEOTIDE SEQUENCE</scope>
    <source>
        <strain evidence="4">DSM 103496</strain>
    </source>
</reference>
<dbReference type="Pfam" id="PF17853">
    <property type="entry name" value="GGDEF_2"/>
    <property type="match status" value="1"/>
</dbReference>
<name>A0A9X3A2Y7_9PSEU</name>